<keyword evidence="1" id="KW-1133">Transmembrane helix</keyword>
<keyword evidence="1" id="KW-0812">Transmembrane</keyword>
<feature type="transmembrane region" description="Helical" evidence="1">
    <location>
        <begin position="7"/>
        <end position="28"/>
    </location>
</feature>
<dbReference type="RefSeq" id="WP_011246683.1">
    <property type="nucleotide sequence ID" value="NZ_CP144921.1"/>
</dbReference>
<accession>A0ABZ2CV25</accession>
<organism evidence="2 3">
    <name type="scientific">Shouchella rhizosphaerae</name>
    <dbReference type="NCBI Taxonomy" id="866786"/>
    <lineage>
        <taxon>Bacteria</taxon>
        <taxon>Bacillati</taxon>
        <taxon>Bacillota</taxon>
        <taxon>Bacilli</taxon>
        <taxon>Bacillales</taxon>
        <taxon>Bacillaceae</taxon>
        <taxon>Shouchella</taxon>
    </lineage>
</organism>
<protein>
    <submittedName>
        <fullName evidence="2">Uncharacterized protein</fullName>
    </submittedName>
</protein>
<dbReference type="Proteomes" id="UP001341136">
    <property type="component" value="Chromosome"/>
</dbReference>
<evidence type="ECO:0000313" key="3">
    <source>
        <dbReference type="Proteomes" id="UP001341136"/>
    </source>
</evidence>
<reference evidence="2 3" key="1">
    <citation type="submission" date="2024-01" db="EMBL/GenBank/DDBJ databases">
        <title>Culturomics analysis of mouse respiratory tract.</title>
        <authorList>
            <person name="Phillips A.M."/>
            <person name="Collette N.M."/>
            <person name="Mageeney C.M."/>
            <person name="Sinha A."/>
            <person name="Hern K.E."/>
            <person name="Arkin A.P."/>
            <person name="Williams K.P."/>
            <person name="Branda S."/>
        </authorList>
    </citation>
    <scope>NUCLEOTIDE SEQUENCE [LARGE SCALE GENOMIC DNA]</scope>
    <source>
        <strain evidence="2 3">CP20</strain>
    </source>
</reference>
<sequence>MVGFIDFVRRIGIVLVLGLAISLLFFSLKSPVTDEVIMERNIERQKQ</sequence>
<dbReference type="EMBL" id="CP144921">
    <property type="protein sequence ID" value="WWA29706.1"/>
    <property type="molecule type" value="Genomic_DNA"/>
</dbReference>
<keyword evidence="1" id="KW-0472">Membrane</keyword>
<keyword evidence="3" id="KW-1185">Reference proteome</keyword>
<gene>
    <name evidence="2" type="ORF">V5G21_18660</name>
</gene>
<evidence type="ECO:0000256" key="1">
    <source>
        <dbReference type="SAM" id="Phobius"/>
    </source>
</evidence>
<proteinExistence type="predicted"/>
<name>A0ABZ2CV25_9BACI</name>
<evidence type="ECO:0000313" key="2">
    <source>
        <dbReference type="EMBL" id="WWA29706.1"/>
    </source>
</evidence>